<evidence type="ECO:0000256" key="1">
    <source>
        <dbReference type="SAM" id="SignalP"/>
    </source>
</evidence>
<dbReference type="SUPFAM" id="SSF50998">
    <property type="entry name" value="Quinoprotein alcohol dehydrogenase-like"/>
    <property type="match status" value="1"/>
</dbReference>
<sequence length="159" mass="17382">MTTTLALSSQALLLSSVVSDNYAYFGTANGDVIEVDLTDFSEVNHLYLDSGSVDTAIVNADYAYFGVVDDSKTTVVKVNLAGLTLSENVQLWGLTLRTSVVSGSYAYFGSNDDQGVVVKMNLDDLTSERKYFRYENFQFNDVPMSISTSFVSAGYVYFG</sequence>
<protein>
    <submittedName>
        <fullName evidence="2">Uncharacterized protein</fullName>
    </submittedName>
</protein>
<feature type="signal peptide" evidence="1">
    <location>
        <begin position="1"/>
        <end position="19"/>
    </location>
</feature>
<proteinExistence type="predicted"/>
<organism evidence="2 3">
    <name type="scientific">Nannochloropsis gaditana</name>
    <dbReference type="NCBI Taxonomy" id="72520"/>
    <lineage>
        <taxon>Eukaryota</taxon>
        <taxon>Sar</taxon>
        <taxon>Stramenopiles</taxon>
        <taxon>Ochrophyta</taxon>
        <taxon>Eustigmatophyceae</taxon>
        <taxon>Eustigmatales</taxon>
        <taxon>Monodopsidaceae</taxon>
        <taxon>Nannochloropsis</taxon>
    </lineage>
</organism>
<keyword evidence="3" id="KW-1185">Reference proteome</keyword>
<accession>W7T020</accession>
<dbReference type="Gene3D" id="2.130.10.10">
    <property type="entry name" value="YVTN repeat-like/Quinoprotein amine dehydrogenase"/>
    <property type="match status" value="1"/>
</dbReference>
<name>W7T020_9STRA</name>
<dbReference type="InterPro" id="IPR015943">
    <property type="entry name" value="WD40/YVTN_repeat-like_dom_sf"/>
</dbReference>
<feature type="chain" id="PRO_5004903707" evidence="1">
    <location>
        <begin position="20"/>
        <end position="159"/>
    </location>
</feature>
<dbReference type="Proteomes" id="UP000019335">
    <property type="component" value="Unassembled WGS sequence"/>
</dbReference>
<gene>
    <name evidence="2" type="ORF">Naga_101914g1</name>
</gene>
<evidence type="ECO:0000313" key="2">
    <source>
        <dbReference type="EMBL" id="EWM20077.1"/>
    </source>
</evidence>
<reference evidence="2 3" key="1">
    <citation type="journal article" date="2014" name="Mol. Plant">
        <title>Chromosome Scale Genome Assembly and Transcriptome Profiling of Nannochloropsis gaditana in Nitrogen Depletion.</title>
        <authorList>
            <person name="Corteggiani Carpinelli E."/>
            <person name="Telatin A."/>
            <person name="Vitulo N."/>
            <person name="Forcato C."/>
            <person name="D'Angelo M."/>
            <person name="Schiavon R."/>
            <person name="Vezzi A."/>
            <person name="Giacometti G.M."/>
            <person name="Morosinotto T."/>
            <person name="Valle G."/>
        </authorList>
    </citation>
    <scope>NUCLEOTIDE SEQUENCE [LARGE SCALE GENOMIC DNA]</scope>
    <source>
        <strain evidence="2 3">B-31</strain>
    </source>
</reference>
<keyword evidence="1" id="KW-0732">Signal</keyword>
<dbReference type="AlphaFoldDB" id="W7T020"/>
<dbReference type="InterPro" id="IPR011047">
    <property type="entry name" value="Quinoprotein_ADH-like_sf"/>
</dbReference>
<evidence type="ECO:0000313" key="3">
    <source>
        <dbReference type="Proteomes" id="UP000019335"/>
    </source>
</evidence>
<comment type="caution">
    <text evidence="2">The sequence shown here is derived from an EMBL/GenBank/DDBJ whole genome shotgun (WGS) entry which is preliminary data.</text>
</comment>
<dbReference type="EMBL" id="AZIL01003386">
    <property type="protein sequence ID" value="EWM20077.1"/>
    <property type="molecule type" value="Genomic_DNA"/>
</dbReference>